<keyword evidence="3" id="KW-1185">Reference proteome</keyword>
<name>A0A2K8SNZ4_9NOSO</name>
<feature type="region of interest" description="Disordered" evidence="1">
    <location>
        <begin position="17"/>
        <end position="42"/>
    </location>
</feature>
<protein>
    <submittedName>
        <fullName evidence="2">Uncharacterized protein</fullName>
    </submittedName>
</protein>
<dbReference type="EMBL" id="CP024785">
    <property type="protein sequence ID" value="AUB37141.1"/>
    <property type="molecule type" value="Genomic_DNA"/>
</dbReference>
<gene>
    <name evidence="2" type="ORF">COO91_03077</name>
</gene>
<sequence>MTVNFSQIRVASCPDCEMSEIERSPNSKSASNQEQTQAILLS</sequence>
<reference evidence="2 3" key="1">
    <citation type="submission" date="2017-11" db="EMBL/GenBank/DDBJ databases">
        <title>Complete genome of a free-living desiccation-tolerant cyanobacterium and its photosynthetic adaptation to extreme terrestrial habitat.</title>
        <authorList>
            <person name="Shang J."/>
        </authorList>
    </citation>
    <scope>NUCLEOTIDE SEQUENCE [LARGE SCALE GENOMIC DNA]</scope>
    <source>
        <strain evidence="2 3">CCNUN1</strain>
    </source>
</reference>
<dbReference type="Proteomes" id="UP000232003">
    <property type="component" value="Chromosome"/>
</dbReference>
<proteinExistence type="predicted"/>
<evidence type="ECO:0000313" key="3">
    <source>
        <dbReference type="Proteomes" id="UP000232003"/>
    </source>
</evidence>
<dbReference type="KEGG" id="nfl:COO91_03077"/>
<accession>A0A2K8SNZ4</accession>
<evidence type="ECO:0000256" key="1">
    <source>
        <dbReference type="SAM" id="MobiDB-lite"/>
    </source>
</evidence>
<dbReference type="AlphaFoldDB" id="A0A2K8SNZ4"/>
<evidence type="ECO:0000313" key="2">
    <source>
        <dbReference type="EMBL" id="AUB37141.1"/>
    </source>
</evidence>
<organism evidence="2 3">
    <name type="scientific">Nostoc flagelliforme CCNUN1</name>
    <dbReference type="NCBI Taxonomy" id="2038116"/>
    <lineage>
        <taxon>Bacteria</taxon>
        <taxon>Bacillati</taxon>
        <taxon>Cyanobacteriota</taxon>
        <taxon>Cyanophyceae</taxon>
        <taxon>Nostocales</taxon>
        <taxon>Nostocaceae</taxon>
        <taxon>Nostoc</taxon>
    </lineage>
</organism>
<feature type="compositionally biased region" description="Polar residues" evidence="1">
    <location>
        <begin position="26"/>
        <end position="42"/>
    </location>
</feature>